<dbReference type="InterPro" id="IPR006311">
    <property type="entry name" value="TAT_signal"/>
</dbReference>
<evidence type="ECO:0000313" key="1">
    <source>
        <dbReference type="EMBL" id="KAA5546989.1"/>
    </source>
</evidence>
<organism evidence="1 2">
    <name type="scientific">Roseiconus nitratireducens</name>
    <dbReference type="NCBI Taxonomy" id="2605748"/>
    <lineage>
        <taxon>Bacteria</taxon>
        <taxon>Pseudomonadati</taxon>
        <taxon>Planctomycetota</taxon>
        <taxon>Planctomycetia</taxon>
        <taxon>Pirellulales</taxon>
        <taxon>Pirellulaceae</taxon>
        <taxon>Roseiconus</taxon>
    </lineage>
</organism>
<name>A0A5M6DL95_9BACT</name>
<dbReference type="InterPro" id="IPR017850">
    <property type="entry name" value="Alkaline_phosphatase_core_sf"/>
</dbReference>
<dbReference type="EMBL" id="VWOX01000001">
    <property type="protein sequence ID" value="KAA5546989.1"/>
    <property type="molecule type" value="Genomic_DNA"/>
</dbReference>
<sequence length="436" mass="47031">MHKIPSLCDSHAHLSRRTLLGAGAGAGLMSALAQRLAWAEQSGVTESGRPKSVILLWLEGGPSQLETFDPHAGTSIGGDVAAIGTSVAGLEVADTLPQVAERMHLGSLVRSVTGKEGDHERAIYNVKTGYRPDPTLVHPSIGAILCHEFPESLEIPRHISISPQNSPGRGGYLGPTYDAFKIDDPKSPVPDLKASVQGDRQQRRLQDLEWIESRFRRGRLRDLDQNRTLHETSTQAALRMMTSEQVKAFDVSNEPQQVLDRFGDSAFGRGCLAATRLIQAGVRCVEVTLGGWDSHITNHSLQSARCEILDPALAALLDRLEEEDLLATTLVVCGGEFGRTPQINPAEGRDHWPHGFSTFLAGCGIRRGGVFGATSPTPKLDSENPLVDLQNPVTVADLHATILSAVGVPYDEELATPIGRPLKRSEGSPIVQIMDS</sequence>
<gene>
    <name evidence="1" type="ORF">FYK55_00795</name>
</gene>
<evidence type="ECO:0000313" key="2">
    <source>
        <dbReference type="Proteomes" id="UP000324479"/>
    </source>
</evidence>
<keyword evidence="2" id="KW-1185">Reference proteome</keyword>
<comment type="caution">
    <text evidence="1">The sequence shown here is derived from an EMBL/GenBank/DDBJ whole genome shotgun (WGS) entry which is preliminary data.</text>
</comment>
<proteinExistence type="predicted"/>
<dbReference type="InterPro" id="IPR010869">
    <property type="entry name" value="DUF1501"/>
</dbReference>
<dbReference type="Pfam" id="PF07394">
    <property type="entry name" value="DUF1501"/>
    <property type="match status" value="1"/>
</dbReference>
<protein>
    <submittedName>
        <fullName evidence="1">DUF1501 domain-containing protein</fullName>
    </submittedName>
</protein>
<accession>A0A5M6DL95</accession>
<dbReference type="AlphaFoldDB" id="A0A5M6DL95"/>
<dbReference type="SUPFAM" id="SSF53649">
    <property type="entry name" value="Alkaline phosphatase-like"/>
    <property type="match status" value="1"/>
</dbReference>
<dbReference type="PROSITE" id="PS51318">
    <property type="entry name" value="TAT"/>
    <property type="match status" value="1"/>
</dbReference>
<reference evidence="1 2" key="1">
    <citation type="submission" date="2019-08" db="EMBL/GenBank/DDBJ databases">
        <authorList>
            <person name="Dhanesh K."/>
            <person name="Kumar G."/>
            <person name="Sasikala C."/>
            <person name="Venkata Ramana C."/>
        </authorList>
    </citation>
    <scope>NUCLEOTIDE SEQUENCE [LARGE SCALE GENOMIC DNA]</scope>
    <source>
        <strain evidence="1 2">JC645</strain>
    </source>
</reference>
<dbReference type="PANTHER" id="PTHR43737:SF1">
    <property type="entry name" value="DUF1501 DOMAIN-CONTAINING PROTEIN"/>
    <property type="match status" value="1"/>
</dbReference>
<dbReference type="Proteomes" id="UP000324479">
    <property type="component" value="Unassembled WGS sequence"/>
</dbReference>
<dbReference type="PANTHER" id="PTHR43737">
    <property type="entry name" value="BLL7424 PROTEIN"/>
    <property type="match status" value="1"/>
</dbReference>